<evidence type="ECO:0000313" key="3">
    <source>
        <dbReference type="Proteomes" id="UP001254165"/>
    </source>
</evidence>
<gene>
    <name evidence="2" type="ORF">QYE77_11265</name>
</gene>
<dbReference type="EMBL" id="JAUHMF010000002">
    <property type="protein sequence ID" value="MDT8898841.1"/>
    <property type="molecule type" value="Genomic_DNA"/>
</dbReference>
<proteinExistence type="predicted"/>
<dbReference type="Proteomes" id="UP001254165">
    <property type="component" value="Unassembled WGS sequence"/>
</dbReference>
<dbReference type="InterPro" id="IPR018911">
    <property type="entry name" value="Gmad2_Ig-like_dom"/>
</dbReference>
<comment type="caution">
    <text evidence="2">The sequence shown here is derived from an EMBL/GenBank/DDBJ whole genome shotgun (WGS) entry which is preliminary data.</text>
</comment>
<dbReference type="Pfam" id="PF10648">
    <property type="entry name" value="Gmad2"/>
    <property type="match status" value="1"/>
</dbReference>
<accession>A0ABU3NPS2</accession>
<evidence type="ECO:0000259" key="1">
    <source>
        <dbReference type="Pfam" id="PF10648"/>
    </source>
</evidence>
<keyword evidence="3" id="KW-1185">Reference proteome</keyword>
<dbReference type="RefSeq" id="WP_315625504.1">
    <property type="nucleotide sequence ID" value="NZ_JAUHMF010000002.1"/>
</dbReference>
<evidence type="ECO:0000313" key="2">
    <source>
        <dbReference type="EMBL" id="MDT8898841.1"/>
    </source>
</evidence>
<protein>
    <submittedName>
        <fullName evidence="2">Gmad2 immunoglobulin-like domain-containing protein</fullName>
    </submittedName>
</protein>
<reference evidence="2 3" key="1">
    <citation type="submission" date="2023-07" db="EMBL/GenBank/DDBJ databases">
        <title>Novel species of Thermanaerothrix with wide hydrolytic capabilities.</title>
        <authorList>
            <person name="Zayulina K.S."/>
            <person name="Podosokorskaya O.A."/>
            <person name="Elcheninov A.G."/>
        </authorList>
    </citation>
    <scope>NUCLEOTIDE SEQUENCE [LARGE SCALE GENOMIC DNA]</scope>
    <source>
        <strain evidence="2 3">4228-RoL</strain>
    </source>
</reference>
<feature type="domain" description="Bacterial spore germination immunoglobulin-like" evidence="1">
    <location>
        <begin position="207"/>
        <end position="295"/>
    </location>
</feature>
<name>A0ABU3NPS2_9CHLR</name>
<dbReference type="PROSITE" id="PS51257">
    <property type="entry name" value="PROKAR_LIPOPROTEIN"/>
    <property type="match status" value="1"/>
</dbReference>
<organism evidence="2 3">
    <name type="scientific">Thermanaerothrix solaris</name>
    <dbReference type="NCBI Taxonomy" id="3058434"/>
    <lineage>
        <taxon>Bacteria</taxon>
        <taxon>Bacillati</taxon>
        <taxon>Chloroflexota</taxon>
        <taxon>Anaerolineae</taxon>
        <taxon>Anaerolineales</taxon>
        <taxon>Anaerolineaceae</taxon>
        <taxon>Thermanaerothrix</taxon>
    </lineage>
</organism>
<sequence>MTFLRRLLLVGWVIGTTACLPQVIPPTPTPLPSTPTPTSTPTYAPLSATDVLNAEYLLLDFGGNLRTIRLSDGTYQSGNDPTQPDFWSVRLGEMMAFGDLNGDGLGDAVATIAENYGGTGVFVNLVALLNENGLPRHVASYFIDDRPILNSLTIQEEVVHLAATIHGPNDPGCCPTQPVTRDLRLVNNNLMLIRATSQTPGGQERRIDLEEPTDNSTLSTKTLRLRGRVSIAPFENTLRYRLTTAQGTTLLVGPLMVEAPDPGAPGTFEATLDLQNLPGGLYYLEIADLSAADGSILALIMVRLNLP</sequence>